<proteinExistence type="predicted"/>
<dbReference type="OMA" id="KQFMYSA"/>
<dbReference type="GO" id="GO:0000302">
    <property type="term" value="P:response to reactive oxygen species"/>
    <property type="evidence" value="ECO:0007669"/>
    <property type="project" value="InterPro"/>
</dbReference>
<evidence type="ECO:0000256" key="9">
    <source>
        <dbReference type="ARBA" id="ARBA00035168"/>
    </source>
</evidence>
<evidence type="ECO:0000256" key="11">
    <source>
        <dbReference type="ARBA" id="ARBA00045151"/>
    </source>
</evidence>
<evidence type="ECO:0000256" key="7">
    <source>
        <dbReference type="ARBA" id="ARBA00022840"/>
    </source>
</evidence>
<dbReference type="PANTHER" id="PTHR31219:SF2">
    <property type="entry name" value="RNA LIGASE 1"/>
    <property type="match status" value="1"/>
</dbReference>
<reference evidence="13" key="3">
    <citation type="submission" date="2015-06" db="UniProtKB">
        <authorList>
            <consortium name="EnsemblMetazoa"/>
        </authorList>
    </citation>
    <scope>IDENTIFICATION</scope>
</reference>
<evidence type="ECO:0000256" key="4">
    <source>
        <dbReference type="ARBA" id="ARBA00022598"/>
    </source>
</evidence>
<dbReference type="EC" id="6.5.1.3" evidence="3"/>
<organism evidence="12">
    <name type="scientific">Capitella teleta</name>
    <name type="common">Polychaete worm</name>
    <dbReference type="NCBI Taxonomy" id="283909"/>
    <lineage>
        <taxon>Eukaryota</taxon>
        <taxon>Metazoa</taxon>
        <taxon>Spiralia</taxon>
        <taxon>Lophotrochozoa</taxon>
        <taxon>Annelida</taxon>
        <taxon>Polychaeta</taxon>
        <taxon>Sedentaria</taxon>
        <taxon>Scolecida</taxon>
        <taxon>Capitellidae</taxon>
        <taxon>Capitella</taxon>
    </lineage>
</organism>
<dbReference type="GO" id="GO:0042245">
    <property type="term" value="P:RNA repair"/>
    <property type="evidence" value="ECO:0007669"/>
    <property type="project" value="UniProtKB-KW"/>
</dbReference>
<evidence type="ECO:0000256" key="3">
    <source>
        <dbReference type="ARBA" id="ARBA00012724"/>
    </source>
</evidence>
<evidence type="ECO:0000313" key="14">
    <source>
        <dbReference type="Proteomes" id="UP000014760"/>
    </source>
</evidence>
<dbReference type="InterPro" id="IPR041211">
    <property type="entry name" value="RLIG1"/>
</dbReference>
<keyword evidence="5" id="KW-0547">Nucleotide-binding</keyword>
<dbReference type="OrthoDB" id="6021187at2759"/>
<dbReference type="EnsemblMetazoa" id="CapteT162470">
    <property type="protein sequence ID" value="CapteP162470"/>
    <property type="gene ID" value="CapteG162470"/>
</dbReference>
<evidence type="ECO:0000256" key="2">
    <source>
        <dbReference type="ARBA" id="ARBA00001946"/>
    </source>
</evidence>
<sequence>MNQVQQKVSCAFETEVISGESSLKRPHQSFKVIASTRLKASAVESDIENGACSEKIDGTCTFVALHNDRPWLWARLDRKPTKSIEKKFKKYQQQLRNWEQNPKGKERPPDFHWDAVKDFKEAPDDWIPAHRVPIVEGIPQPDRYGHMPGWLPLAATARQYCWHLDTVQLDAGLCLLLEQKEDQLLEVRVERLDSLKDCTLELIGTNVNGNPYLIGSKAAPLHILVQHGSIAVSRAPSPEYDALVKWFNEDSDSAVEGLVWRCANGMLYKVHRHHLQLPWPLEQKPRLCRSAVTINVDLSLFTDVDFEEKPLFTKLGRLHGKTYDSLCDIQL</sequence>
<comment type="function">
    <text evidence="11">Functions as an RNA ligase, in vitro. The ligation reaction entails three nucleotidyl transfer steps. In the first step, the RNA ligase reacts with ATP in the absence of nucleic acid to form a covalent ligase-AMP intermediate and release pyrophosphate. In step 2, the ligase-AMP binds to the nucleic acid and transfers the adenylate to the 5'-PO4 terminus to form an adenylylated intermediate. In step 3, the RNA ligase directs the attack of the 3'-OH on the 5'-phosphoanhydride linkage, resulting in a repaired 3'-5' phosphodiester and release of AMP. Exhibits selectivity for single-stranded RNA substrates and may not have nick-sealing activity on double-stranded DNA-RNA hybrids. May play a role in maintaining RNA integrity under stress conditions, for example in response to reactive oxygen species (ROS).</text>
</comment>
<dbReference type="GO" id="GO:0005524">
    <property type="term" value="F:ATP binding"/>
    <property type="evidence" value="ECO:0007669"/>
    <property type="project" value="UniProtKB-KW"/>
</dbReference>
<dbReference type="Proteomes" id="UP000014760">
    <property type="component" value="Unassembled WGS sequence"/>
</dbReference>
<dbReference type="HOGENOM" id="CLU_074918_0_0_1"/>
<dbReference type="GO" id="GO:0003972">
    <property type="term" value="F:RNA ligase (ATP) activity"/>
    <property type="evidence" value="ECO:0007669"/>
    <property type="project" value="UniProtKB-EC"/>
</dbReference>
<gene>
    <name evidence="12" type="ORF">CAPTEDRAFT_162470</name>
</gene>
<evidence type="ECO:0000256" key="1">
    <source>
        <dbReference type="ARBA" id="ARBA00001936"/>
    </source>
</evidence>
<reference evidence="14" key="1">
    <citation type="submission" date="2012-12" db="EMBL/GenBank/DDBJ databases">
        <authorList>
            <person name="Hellsten U."/>
            <person name="Grimwood J."/>
            <person name="Chapman J.A."/>
            <person name="Shapiro H."/>
            <person name="Aerts A."/>
            <person name="Otillar R.P."/>
            <person name="Terry A.Y."/>
            <person name="Boore J.L."/>
            <person name="Simakov O."/>
            <person name="Marletaz F."/>
            <person name="Cho S.-J."/>
            <person name="Edsinger-Gonzales E."/>
            <person name="Havlak P."/>
            <person name="Kuo D.-H."/>
            <person name="Larsson T."/>
            <person name="Lv J."/>
            <person name="Arendt D."/>
            <person name="Savage R."/>
            <person name="Osoegawa K."/>
            <person name="de Jong P."/>
            <person name="Lindberg D.R."/>
            <person name="Seaver E.C."/>
            <person name="Weisblat D.A."/>
            <person name="Putnam N.H."/>
            <person name="Grigoriev I.V."/>
            <person name="Rokhsar D.S."/>
        </authorList>
    </citation>
    <scope>NUCLEOTIDE SEQUENCE</scope>
    <source>
        <strain evidence="14">I ESC-2004</strain>
    </source>
</reference>
<evidence type="ECO:0000256" key="6">
    <source>
        <dbReference type="ARBA" id="ARBA00022800"/>
    </source>
</evidence>
<comment type="cofactor">
    <cofactor evidence="2">
        <name>Mg(2+)</name>
        <dbReference type="ChEBI" id="CHEBI:18420"/>
    </cofactor>
</comment>
<evidence type="ECO:0000256" key="10">
    <source>
        <dbReference type="ARBA" id="ARBA00035432"/>
    </source>
</evidence>
<dbReference type="EMBL" id="AMQN01003577">
    <property type="status" value="NOT_ANNOTATED_CDS"/>
    <property type="molecule type" value="Genomic_DNA"/>
</dbReference>
<keyword evidence="14" id="KW-1185">Reference proteome</keyword>
<protein>
    <recommendedName>
        <fullName evidence="9">RNA ligase 1</fullName>
        <ecNumber evidence="3">6.5.1.3</ecNumber>
    </recommendedName>
    <alternativeName>
        <fullName evidence="10">RNA ligase</fullName>
    </alternativeName>
</protein>
<dbReference type="PANTHER" id="PTHR31219">
    <property type="entry name" value="CHROMOSOME 28 C12ORF29 HOMOLOG"/>
    <property type="match status" value="1"/>
</dbReference>
<comment type="catalytic activity">
    <reaction evidence="8">
        <text>ATP + (ribonucleotide)n-3'-hydroxyl + 5'-phospho-(ribonucleotide)m = (ribonucleotide)n+m + AMP + diphosphate.</text>
        <dbReference type="EC" id="6.5.1.3"/>
    </reaction>
</comment>
<evidence type="ECO:0000313" key="12">
    <source>
        <dbReference type="EMBL" id="ELT87748.1"/>
    </source>
</evidence>
<name>R7T4D4_CAPTE</name>
<accession>R7T4D4</accession>
<evidence type="ECO:0000256" key="5">
    <source>
        <dbReference type="ARBA" id="ARBA00022741"/>
    </source>
</evidence>
<keyword evidence="4" id="KW-0436">Ligase</keyword>
<evidence type="ECO:0000256" key="8">
    <source>
        <dbReference type="ARBA" id="ARBA00034038"/>
    </source>
</evidence>
<comment type="cofactor">
    <cofactor evidence="1">
        <name>Mn(2+)</name>
        <dbReference type="ChEBI" id="CHEBI:29035"/>
    </cofactor>
</comment>
<dbReference type="EMBL" id="KB312171">
    <property type="protein sequence ID" value="ELT87748.1"/>
    <property type="molecule type" value="Genomic_DNA"/>
</dbReference>
<dbReference type="Pfam" id="PF17720">
    <property type="entry name" value="RLIG1"/>
    <property type="match status" value="1"/>
</dbReference>
<reference evidence="12 14" key="2">
    <citation type="journal article" date="2013" name="Nature">
        <title>Insights into bilaterian evolution from three spiralian genomes.</title>
        <authorList>
            <person name="Simakov O."/>
            <person name="Marletaz F."/>
            <person name="Cho S.J."/>
            <person name="Edsinger-Gonzales E."/>
            <person name="Havlak P."/>
            <person name="Hellsten U."/>
            <person name="Kuo D.H."/>
            <person name="Larsson T."/>
            <person name="Lv J."/>
            <person name="Arendt D."/>
            <person name="Savage R."/>
            <person name="Osoegawa K."/>
            <person name="de Jong P."/>
            <person name="Grimwood J."/>
            <person name="Chapman J.A."/>
            <person name="Shapiro H."/>
            <person name="Aerts A."/>
            <person name="Otillar R.P."/>
            <person name="Terry A.Y."/>
            <person name="Boore J.L."/>
            <person name="Grigoriev I.V."/>
            <person name="Lindberg D.R."/>
            <person name="Seaver E.C."/>
            <person name="Weisblat D.A."/>
            <person name="Putnam N.H."/>
            <person name="Rokhsar D.S."/>
        </authorList>
    </citation>
    <scope>NUCLEOTIDE SEQUENCE</scope>
    <source>
        <strain evidence="12 14">I ESC-2004</strain>
    </source>
</reference>
<keyword evidence="6" id="KW-0692">RNA repair</keyword>
<evidence type="ECO:0000313" key="13">
    <source>
        <dbReference type="EnsemblMetazoa" id="CapteP162470"/>
    </source>
</evidence>
<dbReference type="AlphaFoldDB" id="R7T4D4"/>
<keyword evidence="7" id="KW-0067">ATP-binding</keyword>